<dbReference type="Gene3D" id="3.40.50.300">
    <property type="entry name" value="P-loop containing nucleotide triphosphate hydrolases"/>
    <property type="match status" value="1"/>
</dbReference>
<comment type="caution">
    <text evidence="1">The sequence shown here is derived from an EMBL/GenBank/DDBJ whole genome shotgun (WGS) entry which is preliminary data.</text>
</comment>
<dbReference type="Proteomes" id="UP000270230">
    <property type="component" value="Unassembled WGS sequence"/>
</dbReference>
<evidence type="ECO:0008006" key="3">
    <source>
        <dbReference type="Google" id="ProtNLM"/>
    </source>
</evidence>
<dbReference type="PANTHER" id="PTHR46644:SF2">
    <property type="entry name" value="DNA REPAIR PROTEIN XRCC2"/>
    <property type="match status" value="1"/>
</dbReference>
<dbReference type="VEuPathDB" id="FungiDB:BTJ68_09543"/>
<dbReference type="GO" id="GO:0000400">
    <property type="term" value="F:four-way junction DNA binding"/>
    <property type="evidence" value="ECO:0007669"/>
    <property type="project" value="TreeGrafter"/>
</dbReference>
<dbReference type="SUPFAM" id="SSF52540">
    <property type="entry name" value="P-loop containing nucleoside triphosphate hydrolases"/>
    <property type="match status" value="1"/>
</dbReference>
<dbReference type="InterPro" id="IPR030547">
    <property type="entry name" value="XRCC2"/>
</dbReference>
<sequence>MAEDLGKSLLAEVEEVGLDELLSTLRKQDDSVPTYFGLSQVDRLIRTIAASKSGVAKGSPSQPVVELTSTASGGGKTHILYCLTAIAVCPKSSGGKEACVIILDTDGTFSVDRLAQQIKKHLTPNRTTSSLEEHSDTDLDDAIFSCLKHVHLFRPQSLTSTILTLEDLTSHLFNPTDHHSYDRTVGFIALDSLSTFYWQQRSAEEEAALHALTEPPQSPAQQPPSSKPYQHLTTALRDATLTFSCPAIFTTWHLGPTSQNQGPEPHRSLRPALPLPTSQLPLLRLIVQRKPVRKFPVGMSIQEALREAEDRQRAVEEGRFECFVNEWGVEERTLQRLSQSGTGTTGFGFRIGADGVDVDADEG</sequence>
<organism evidence="1 2">
    <name type="scientific">Hortaea werneckii</name>
    <name type="common">Black yeast</name>
    <name type="synonym">Cladosporium werneckii</name>
    <dbReference type="NCBI Taxonomy" id="91943"/>
    <lineage>
        <taxon>Eukaryota</taxon>
        <taxon>Fungi</taxon>
        <taxon>Dikarya</taxon>
        <taxon>Ascomycota</taxon>
        <taxon>Pezizomycotina</taxon>
        <taxon>Dothideomycetes</taxon>
        <taxon>Dothideomycetidae</taxon>
        <taxon>Mycosphaerellales</taxon>
        <taxon>Teratosphaeriaceae</taxon>
        <taxon>Hortaea</taxon>
    </lineage>
</organism>
<evidence type="ECO:0000313" key="1">
    <source>
        <dbReference type="EMBL" id="RMY55575.1"/>
    </source>
</evidence>
<reference evidence="1 2" key="1">
    <citation type="journal article" date="2018" name="BMC Genomics">
        <title>Genomic evidence for intraspecific hybridization in a clonal and extremely halotolerant yeast.</title>
        <authorList>
            <person name="Gostincar C."/>
            <person name="Stajich J.E."/>
            <person name="Zupancic J."/>
            <person name="Zalar P."/>
            <person name="Gunde-Cimerman N."/>
        </authorList>
    </citation>
    <scope>NUCLEOTIDE SEQUENCE [LARGE SCALE GENOMIC DNA]</scope>
    <source>
        <strain evidence="1 2">EXF-151</strain>
    </source>
</reference>
<name>A0A3M7CTZ8_HORWE</name>
<dbReference type="AlphaFoldDB" id="A0A3M7CTZ8"/>
<dbReference type="GO" id="GO:0005815">
    <property type="term" value="C:microtubule organizing center"/>
    <property type="evidence" value="ECO:0007669"/>
    <property type="project" value="TreeGrafter"/>
</dbReference>
<dbReference type="OrthoDB" id="420422at2759"/>
<gene>
    <name evidence="1" type="ORF">D0865_04099</name>
</gene>
<accession>A0A3M7CTZ8</accession>
<protein>
    <recommendedName>
        <fullName evidence="3">DNA recombination and repair protein Rad51-like C-terminal domain-containing protein</fullName>
    </recommendedName>
</protein>
<dbReference type="GO" id="GO:0005657">
    <property type="term" value="C:replication fork"/>
    <property type="evidence" value="ECO:0007669"/>
    <property type="project" value="InterPro"/>
</dbReference>
<evidence type="ECO:0000313" key="2">
    <source>
        <dbReference type="Proteomes" id="UP000270230"/>
    </source>
</evidence>
<dbReference type="GO" id="GO:0042148">
    <property type="term" value="P:DNA strand invasion"/>
    <property type="evidence" value="ECO:0007669"/>
    <property type="project" value="TreeGrafter"/>
</dbReference>
<dbReference type="EMBL" id="QWIN01000244">
    <property type="protein sequence ID" value="RMY55575.1"/>
    <property type="molecule type" value="Genomic_DNA"/>
</dbReference>
<dbReference type="GO" id="GO:0033063">
    <property type="term" value="C:Rad51B-Rad51C-Rad51D-XRCC2 complex"/>
    <property type="evidence" value="ECO:0007669"/>
    <property type="project" value="InterPro"/>
</dbReference>
<dbReference type="InterPro" id="IPR027417">
    <property type="entry name" value="P-loop_NTPase"/>
</dbReference>
<dbReference type="PANTHER" id="PTHR46644">
    <property type="entry name" value="DNA REPAIR PROTEIN XRCC2"/>
    <property type="match status" value="1"/>
</dbReference>
<proteinExistence type="predicted"/>
<dbReference type="GO" id="GO:0000724">
    <property type="term" value="P:double-strand break repair via homologous recombination"/>
    <property type="evidence" value="ECO:0007669"/>
    <property type="project" value="InterPro"/>
</dbReference>
<dbReference type="CDD" id="cd19490">
    <property type="entry name" value="XRCC2"/>
    <property type="match status" value="1"/>
</dbReference>